<name>A0ABN9PNR7_9DINO</name>
<comment type="caution">
    <text evidence="2">The sequence shown here is derived from an EMBL/GenBank/DDBJ whole genome shotgun (WGS) entry which is preliminary data.</text>
</comment>
<feature type="compositionally biased region" description="Basic residues" evidence="1">
    <location>
        <begin position="34"/>
        <end position="58"/>
    </location>
</feature>
<sequence length="72" mass="8184">PAGLGLGRATPSATTSGSRASPRRARPTTWPRSGRSRPSRRRGRRQGPPRRWRRRPRQPRCWATPPARPRPI</sequence>
<dbReference type="EMBL" id="CAUYUJ010000910">
    <property type="protein sequence ID" value="CAK0793165.1"/>
    <property type="molecule type" value="Genomic_DNA"/>
</dbReference>
<protein>
    <submittedName>
        <fullName evidence="2">Uncharacterized protein</fullName>
    </submittedName>
</protein>
<feature type="non-terminal residue" evidence="2">
    <location>
        <position position="72"/>
    </location>
</feature>
<proteinExistence type="predicted"/>
<dbReference type="Proteomes" id="UP001189429">
    <property type="component" value="Unassembled WGS sequence"/>
</dbReference>
<feature type="non-terminal residue" evidence="2">
    <location>
        <position position="1"/>
    </location>
</feature>
<evidence type="ECO:0000256" key="1">
    <source>
        <dbReference type="SAM" id="MobiDB-lite"/>
    </source>
</evidence>
<feature type="compositionally biased region" description="Low complexity" evidence="1">
    <location>
        <begin position="8"/>
        <end position="20"/>
    </location>
</feature>
<reference evidence="2" key="1">
    <citation type="submission" date="2023-10" db="EMBL/GenBank/DDBJ databases">
        <authorList>
            <person name="Chen Y."/>
            <person name="Shah S."/>
            <person name="Dougan E. K."/>
            <person name="Thang M."/>
            <person name="Chan C."/>
        </authorList>
    </citation>
    <scope>NUCLEOTIDE SEQUENCE [LARGE SCALE GENOMIC DNA]</scope>
</reference>
<feature type="region of interest" description="Disordered" evidence="1">
    <location>
        <begin position="1"/>
        <end position="72"/>
    </location>
</feature>
<evidence type="ECO:0000313" key="3">
    <source>
        <dbReference type="Proteomes" id="UP001189429"/>
    </source>
</evidence>
<gene>
    <name evidence="2" type="ORF">PCOR1329_LOCUS3552</name>
</gene>
<accession>A0ABN9PNR7</accession>
<organism evidence="2 3">
    <name type="scientific">Prorocentrum cordatum</name>
    <dbReference type="NCBI Taxonomy" id="2364126"/>
    <lineage>
        <taxon>Eukaryota</taxon>
        <taxon>Sar</taxon>
        <taxon>Alveolata</taxon>
        <taxon>Dinophyceae</taxon>
        <taxon>Prorocentrales</taxon>
        <taxon>Prorocentraceae</taxon>
        <taxon>Prorocentrum</taxon>
    </lineage>
</organism>
<keyword evidence="3" id="KW-1185">Reference proteome</keyword>
<evidence type="ECO:0000313" key="2">
    <source>
        <dbReference type="EMBL" id="CAK0793165.1"/>
    </source>
</evidence>